<dbReference type="EMBL" id="HBIC01021121">
    <property type="protein sequence ID" value="CAE0281732.1"/>
    <property type="molecule type" value="Transcribed_RNA"/>
</dbReference>
<name>A0A7S3M531_9STRA</name>
<evidence type="ECO:0000313" key="1">
    <source>
        <dbReference type="EMBL" id="CAE0281732.1"/>
    </source>
</evidence>
<reference evidence="1" key="1">
    <citation type="submission" date="2021-01" db="EMBL/GenBank/DDBJ databases">
        <authorList>
            <person name="Corre E."/>
            <person name="Pelletier E."/>
            <person name="Niang G."/>
            <person name="Scheremetjew M."/>
            <person name="Finn R."/>
            <person name="Kale V."/>
            <person name="Holt S."/>
            <person name="Cochrane G."/>
            <person name="Meng A."/>
            <person name="Brown T."/>
            <person name="Cohen L."/>
        </authorList>
    </citation>
    <scope>NUCLEOTIDE SEQUENCE</scope>
    <source>
        <strain evidence="1">CCAP 955/1</strain>
    </source>
</reference>
<accession>A0A7S3M531</accession>
<protein>
    <submittedName>
        <fullName evidence="1">Uncharacterized protein</fullName>
    </submittedName>
</protein>
<sequence length="344" mass="38941">MIQWDIESFDWDDLDLDNFELEDLDGVACQDIYLPENSEGKQKRQRKRKYSQETRLMLKEAHERDKLLRPRILRNDFRRQFANMCTNVFNSGDYRIVMEYINTYCAPDVLVRHIDLRPCNKIGIPGQNIDITGQSLLAKYWYTAMTNCPDVVCYMHNACVKVRSDGTASVKCDFELRGNAVLVVHQGTTDSNDSVKSSIASSSSQELVDSPELSILLERYARAKRIMQNTQKSKRRRTQKHNLLPLIGASETTTVVGSTDLVDSQLTLQPLDKRVLSPAQISASVRHLLSANDSPSSSTPDSFEVQMSHQGQLVITAATDVLCSYEIEFNAESKVTSVSVFCRK</sequence>
<proteinExistence type="predicted"/>
<organism evidence="1">
    <name type="scientific">Spumella elongata</name>
    <dbReference type="NCBI Taxonomy" id="89044"/>
    <lineage>
        <taxon>Eukaryota</taxon>
        <taxon>Sar</taxon>
        <taxon>Stramenopiles</taxon>
        <taxon>Ochrophyta</taxon>
        <taxon>Chrysophyceae</taxon>
        <taxon>Chromulinales</taxon>
        <taxon>Chromulinaceae</taxon>
        <taxon>Spumella</taxon>
    </lineage>
</organism>
<dbReference type="AlphaFoldDB" id="A0A7S3M531"/>
<gene>
    <name evidence="1" type="ORF">SELO1098_LOCUS10566</name>
</gene>